<dbReference type="GO" id="GO:0007163">
    <property type="term" value="P:establishment or maintenance of cell polarity"/>
    <property type="evidence" value="ECO:0007669"/>
    <property type="project" value="UniProtKB-ARBA"/>
</dbReference>
<feature type="binding site" evidence="21">
    <location>
        <position position="1083"/>
    </location>
    <ligand>
        <name>ATP</name>
        <dbReference type="ChEBI" id="CHEBI:30616"/>
    </ligand>
</feature>
<evidence type="ECO:0000256" key="15">
    <source>
        <dbReference type="ARBA" id="ARBA00034036"/>
    </source>
</evidence>
<dbReference type="GO" id="GO:0099040">
    <property type="term" value="P:ceramide translocation"/>
    <property type="evidence" value="ECO:0007669"/>
    <property type="project" value="UniProtKB-ARBA"/>
</dbReference>
<sequence>MATPANEGDQSDGSHGNRPINKTKRSRWATRKLTVKSSKVKRLSLLGRTHNTRHSNENKKASGGSESLRQPNQDHGGPEEEETEDSGPGPRTLYFNLPLPDDLKDEDGEPAQTYARNKIRTAKYTPLSFIPKNLYFQFHNVANIFFLFITVIACFPIFGVNNPGLNSAPLIFIIAVTAVRDAIEDRRRTISDKQLNNSPVYRLCGWDNVNVKEDNVSSWRKTKKATSRFLDIIWHSIESLWKRKNKGKGATGIGHDGPRASIETTRTRPESIISPYTERTSFVSARENIQMTPVPSPHPRPDQLQPQPQLQDPRERPTSAFSFQPSEVNIRTVKTDLINYDIQAPGKARFHRSAWKDLQVGDFVRIYNDDEFPADVIILASSDPEGACYIETKNLDGETNLKYRQALRCGRSLKHAKDCERAQFRIESEAPQPNLYKYNAAIKWNQKIAGQSHEMSEPVTIDNVLLRGCNLRNTEWALGIVIFTGHDTKTMMNAGITPSKRARISRELNFNVICNFGVLFIMCLIAAVANGVAWGQNDASLHYFDFGSIGGSPGMSGFTTFWASMILFQNLVPLSLYISVEIVRTLQAVFIYSDVEMWYDPIGQPCVPKSWNLSDDLGQIEYIFSDKTGTLTQNVMEFKKATINGQPYGEAYTEAQAGMQKRLGIDVEKEGELARAEIAEAKVKVLKDLRELYANPYLHDEDLTFIAPDFVEDLSGKHGPEQQHATERFMLALALCHTVIADKVPGDVPRMTFKAQSPDEAALVATARDMGFTVLGNTSEGVNLNVMGEEKHYPILNVIEFNSSRKRMSAIVRMPDGKIILFCKGADSVIYSRLRRGEQAELRKRTAEHLEMFAREGLRTLCIAERVLDDEEEYYDWRKIHDAAATALEEREEKLEQAADLIEQELTLLGGTAIEDRLQDGVPDTIALLGDAGIKLWVLTGDKVETAINIGFSCNLLNNDMELIRLRVEEDENGNTPDEEFIGLIRAELDKHLAVFNLTGSDQDLAEARHNHEPPGPTHGLVIDGFTLRWALRDELKQKFLLLCKQCKSVLCCRVSPAQKAAVCAMVKTGLDVMTLSVGDGANDVAMIQEADVGVGIAGVEGRQAVMSSDYAIGQFRFLQRLILVHGRWSYRRLAETISNFFYKNIIWVFTLFWFQVFCNFDITYVFDYTYIILINLLFTSVPVVLMGVFDQDVSDTVSLAVPQLYRRGIERLEWTRRKFWLYMVDGFYQSIMCFFIPYLTITGGPFASVNGLDVAERTRLGCYIAHPAVFTINLYILINLYRWDWLMLLVIAVSDLFIFFWTAVYGSNMSGAAFYQAAPQVYGQLSFWAVMLITPVVCILPRYAIKALQKVYWPYDVDIIREQVQQGKFDRLHPAKEAEEKGLEGTASGSSDSSKKGKHAQYPSVDEDRRPIYPPSVATHNTRTQNGSDGTNSTHHDAPSVEMPVRTSIDRARPSYDRIRVSMDRVRASYEASHDFTTAARLTRIESSHSANNSRNRAAANSSRGFMQGRLRGLPIISNKSRH</sequence>
<protein>
    <recommendedName>
        <fullName evidence="23">Phospholipid-transporting ATPase</fullName>
        <ecNumber evidence="23">7.6.2.1</ecNumber>
    </recommendedName>
</protein>
<comment type="catalytic activity">
    <reaction evidence="18">
        <text>a 1,2-diacyl-sn-glycero-3-phospho-L-serine(out) + ATP + H2O = a 1,2-diacyl-sn-glycero-3-phospho-L-serine(in) + ADP + phosphate + H(+)</text>
        <dbReference type="Rhea" id="RHEA:38567"/>
        <dbReference type="ChEBI" id="CHEBI:15377"/>
        <dbReference type="ChEBI" id="CHEBI:15378"/>
        <dbReference type="ChEBI" id="CHEBI:30616"/>
        <dbReference type="ChEBI" id="CHEBI:43474"/>
        <dbReference type="ChEBI" id="CHEBI:57262"/>
        <dbReference type="ChEBI" id="CHEBI:456216"/>
    </reaction>
    <physiologicalReaction direction="left-to-right" evidence="18">
        <dbReference type="Rhea" id="RHEA:38568"/>
    </physiologicalReaction>
</comment>
<evidence type="ECO:0000256" key="19">
    <source>
        <dbReference type="ARBA" id="ARBA00052223"/>
    </source>
</evidence>
<feature type="binding site" evidence="21">
    <location>
        <position position="941"/>
    </location>
    <ligand>
        <name>ATP</name>
        <dbReference type="ChEBI" id="CHEBI:30616"/>
    </ligand>
</feature>
<comment type="catalytic activity">
    <reaction evidence="15 23">
        <text>ATP + H2O + phospholipidSide 1 = ADP + phosphate + phospholipidSide 2.</text>
        <dbReference type="EC" id="7.6.2.1"/>
    </reaction>
</comment>
<dbReference type="GO" id="GO:0140351">
    <property type="term" value="F:glycosylceramide flippase activity"/>
    <property type="evidence" value="ECO:0007669"/>
    <property type="project" value="UniProtKB-ARBA"/>
</dbReference>
<accession>A0A2J6TAM2</accession>
<feature type="transmembrane region" description="Helical" evidence="23">
    <location>
        <begin position="555"/>
        <end position="578"/>
    </location>
</feature>
<feature type="region of interest" description="Disordered" evidence="24">
    <location>
        <begin position="1"/>
        <end position="95"/>
    </location>
</feature>
<feature type="transmembrane region" description="Helical" evidence="23">
    <location>
        <begin position="1169"/>
        <end position="1190"/>
    </location>
</feature>
<dbReference type="FunCoup" id="A0A2J6TAM2">
    <property type="interactions" value="48"/>
</dbReference>
<comment type="catalytic activity">
    <reaction evidence="17">
        <text>a beta-D-glucosyl-(1&lt;-&gt;1')-N-acylsphing-4-enine(out) + ATP + H2O = a beta-D-glucosyl-(1&lt;-&gt;1')-N-acylsphing-4-enine(in) + ADP + phosphate + H(+)</text>
        <dbReference type="Rhea" id="RHEA:66036"/>
        <dbReference type="ChEBI" id="CHEBI:15377"/>
        <dbReference type="ChEBI" id="CHEBI:15378"/>
        <dbReference type="ChEBI" id="CHEBI:22801"/>
        <dbReference type="ChEBI" id="CHEBI:30616"/>
        <dbReference type="ChEBI" id="CHEBI:43474"/>
        <dbReference type="ChEBI" id="CHEBI:456216"/>
    </reaction>
    <physiologicalReaction direction="left-to-right" evidence="17">
        <dbReference type="Rhea" id="RHEA:66037"/>
    </physiologicalReaction>
</comment>
<comment type="cofactor">
    <cofactor evidence="1 22">
        <name>Mg(2+)</name>
        <dbReference type="ChEBI" id="CHEBI:18420"/>
    </cofactor>
</comment>
<dbReference type="GO" id="GO:1990531">
    <property type="term" value="C:phospholipid-translocating ATPase complex"/>
    <property type="evidence" value="ECO:0007669"/>
    <property type="project" value="UniProtKB-ARBA"/>
</dbReference>
<dbReference type="EC" id="7.6.2.1" evidence="23"/>
<dbReference type="STRING" id="1095630.A0A2J6TAM2"/>
<organism evidence="27 28">
    <name type="scientific">Hyaloscypha bicolor E</name>
    <dbReference type="NCBI Taxonomy" id="1095630"/>
    <lineage>
        <taxon>Eukaryota</taxon>
        <taxon>Fungi</taxon>
        <taxon>Dikarya</taxon>
        <taxon>Ascomycota</taxon>
        <taxon>Pezizomycotina</taxon>
        <taxon>Leotiomycetes</taxon>
        <taxon>Helotiales</taxon>
        <taxon>Hyaloscyphaceae</taxon>
        <taxon>Hyaloscypha</taxon>
        <taxon>Hyaloscypha bicolor</taxon>
    </lineage>
</organism>
<feature type="binding site" evidence="21">
    <location>
        <position position="1060"/>
    </location>
    <ligand>
        <name>ATP</name>
        <dbReference type="ChEBI" id="CHEBI:30616"/>
    </ligand>
</feature>
<feature type="transmembrane region" description="Helical" evidence="23">
    <location>
        <begin position="1141"/>
        <end position="1163"/>
    </location>
</feature>
<keyword evidence="8 21" id="KW-0547">Nucleotide-binding</keyword>
<dbReference type="OrthoDB" id="377733at2759"/>
<evidence type="ECO:0000256" key="17">
    <source>
        <dbReference type="ARBA" id="ARBA00050913"/>
    </source>
</evidence>
<evidence type="ECO:0000256" key="1">
    <source>
        <dbReference type="ARBA" id="ARBA00001946"/>
    </source>
</evidence>
<evidence type="ECO:0000256" key="16">
    <source>
        <dbReference type="ARBA" id="ARBA00049128"/>
    </source>
</evidence>
<dbReference type="PRINTS" id="PR00119">
    <property type="entry name" value="CATATPASE"/>
</dbReference>
<feature type="binding site" evidence="21">
    <location>
        <position position="801"/>
    </location>
    <ligand>
        <name>ATP</name>
        <dbReference type="ChEBI" id="CHEBI:30616"/>
    </ligand>
</feature>
<comment type="catalytic activity">
    <reaction evidence="19">
        <text>a 1,2-diacyl-sn-glycero-3-phosphocholine(out) + ATP + H2O = a 1,2-diacyl-sn-glycero-3-phosphocholine(in) + ADP + phosphate + H(+)</text>
        <dbReference type="Rhea" id="RHEA:38583"/>
        <dbReference type="ChEBI" id="CHEBI:15377"/>
        <dbReference type="ChEBI" id="CHEBI:15378"/>
        <dbReference type="ChEBI" id="CHEBI:30616"/>
        <dbReference type="ChEBI" id="CHEBI:43474"/>
        <dbReference type="ChEBI" id="CHEBI:57643"/>
        <dbReference type="ChEBI" id="CHEBI:456216"/>
    </reaction>
    <physiologicalReaction direction="left-to-right" evidence="19">
        <dbReference type="Rhea" id="RHEA:38584"/>
    </physiologicalReaction>
</comment>
<feature type="transmembrane region" description="Helical" evidence="23">
    <location>
        <begin position="510"/>
        <end position="535"/>
    </location>
</feature>
<feature type="binding site" evidence="21">
    <location>
        <position position="940"/>
    </location>
    <ligand>
        <name>ATP</name>
        <dbReference type="ChEBI" id="CHEBI:30616"/>
    </ligand>
</feature>
<dbReference type="InterPro" id="IPR023299">
    <property type="entry name" value="ATPase_P-typ_cyto_dom_N"/>
</dbReference>
<feature type="binding site" evidence="21">
    <location>
        <position position="628"/>
    </location>
    <ligand>
        <name>ATP</name>
        <dbReference type="ChEBI" id="CHEBI:30616"/>
    </ligand>
</feature>
<evidence type="ECO:0000256" key="7">
    <source>
        <dbReference type="ARBA" id="ARBA00022723"/>
    </source>
</evidence>
<dbReference type="Gene3D" id="3.40.50.1000">
    <property type="entry name" value="HAD superfamily/HAD-like"/>
    <property type="match status" value="1"/>
</dbReference>
<feature type="binding site" evidence="21">
    <location>
        <position position="824"/>
    </location>
    <ligand>
        <name>ATP</name>
        <dbReference type="ChEBI" id="CHEBI:30616"/>
    </ligand>
</feature>
<feature type="region of interest" description="Disordered" evidence="24">
    <location>
        <begin position="1378"/>
        <end position="1447"/>
    </location>
</feature>
<dbReference type="GO" id="GO:0090554">
    <property type="term" value="F:phosphatidylcholine floppase activity"/>
    <property type="evidence" value="ECO:0007669"/>
    <property type="project" value="RHEA"/>
</dbReference>
<feature type="domain" description="P-type ATPase N-terminal" evidence="25">
    <location>
        <begin position="105"/>
        <end position="162"/>
    </location>
</feature>
<dbReference type="Proteomes" id="UP000235371">
    <property type="component" value="Unassembled WGS sequence"/>
</dbReference>
<dbReference type="SUPFAM" id="SSF81665">
    <property type="entry name" value="Calcium ATPase, transmembrane domain M"/>
    <property type="match status" value="1"/>
</dbReference>
<evidence type="ECO:0000256" key="21">
    <source>
        <dbReference type="PIRSR" id="PIRSR606539-2"/>
    </source>
</evidence>
<feature type="transmembrane region" description="Helical" evidence="23">
    <location>
        <begin position="141"/>
        <end position="159"/>
    </location>
</feature>
<dbReference type="InterPro" id="IPR036412">
    <property type="entry name" value="HAD-like_sf"/>
</dbReference>
<evidence type="ECO:0000256" key="4">
    <source>
        <dbReference type="ARBA" id="ARBA00022448"/>
    </source>
</evidence>
<name>A0A2J6TAM2_9HELO</name>
<dbReference type="FunFam" id="3.40.50.1000:FF:000108">
    <property type="entry name" value="Phospholipid-transporting ATPase"/>
    <property type="match status" value="1"/>
</dbReference>
<dbReference type="RefSeq" id="XP_024736973.1">
    <property type="nucleotide sequence ID" value="XM_024874749.1"/>
</dbReference>
<evidence type="ECO:0000256" key="6">
    <source>
        <dbReference type="ARBA" id="ARBA00022692"/>
    </source>
</evidence>
<evidence type="ECO:0000256" key="24">
    <source>
        <dbReference type="SAM" id="MobiDB-lite"/>
    </source>
</evidence>
<evidence type="ECO:0000256" key="2">
    <source>
        <dbReference type="ARBA" id="ARBA00004651"/>
    </source>
</evidence>
<dbReference type="GO" id="GO:0005524">
    <property type="term" value="F:ATP binding"/>
    <property type="evidence" value="ECO:0007669"/>
    <property type="project" value="UniProtKB-UniRule"/>
</dbReference>
<feature type="domain" description="P-type ATPase C-terminal" evidence="26">
    <location>
        <begin position="1106"/>
        <end position="1355"/>
    </location>
</feature>
<dbReference type="GO" id="GO:0070867">
    <property type="term" value="C:mating projection tip membrane"/>
    <property type="evidence" value="ECO:0007669"/>
    <property type="project" value="UniProtKB-ARBA"/>
</dbReference>
<feature type="active site" description="4-aspartylphosphate intermediate" evidence="20">
    <location>
        <position position="626"/>
    </location>
</feature>
<dbReference type="SUPFAM" id="SSF81653">
    <property type="entry name" value="Calcium ATPase, transduction domain A"/>
    <property type="match status" value="1"/>
</dbReference>
<evidence type="ECO:0000256" key="11">
    <source>
        <dbReference type="ARBA" id="ARBA00022967"/>
    </source>
</evidence>
<feature type="transmembrane region" description="Helical" evidence="23">
    <location>
        <begin position="1261"/>
        <end position="1279"/>
    </location>
</feature>
<evidence type="ECO:0000256" key="12">
    <source>
        <dbReference type="ARBA" id="ARBA00022989"/>
    </source>
</evidence>
<evidence type="ECO:0000259" key="25">
    <source>
        <dbReference type="Pfam" id="PF16209"/>
    </source>
</evidence>
<dbReference type="InParanoid" id="A0A2J6TAM2"/>
<dbReference type="GO" id="GO:0016887">
    <property type="term" value="F:ATP hydrolysis activity"/>
    <property type="evidence" value="ECO:0007669"/>
    <property type="project" value="InterPro"/>
</dbReference>
<evidence type="ECO:0000256" key="14">
    <source>
        <dbReference type="ARBA" id="ARBA00023136"/>
    </source>
</evidence>
<evidence type="ECO:0000256" key="23">
    <source>
        <dbReference type="RuleBase" id="RU362033"/>
    </source>
</evidence>
<keyword evidence="6 23" id="KW-0812">Transmembrane</keyword>
<evidence type="ECO:0000256" key="10">
    <source>
        <dbReference type="ARBA" id="ARBA00022842"/>
    </source>
</evidence>
<dbReference type="CDD" id="cd02073">
    <property type="entry name" value="P-type_ATPase_APLT_Dnf-like"/>
    <property type="match status" value="1"/>
</dbReference>
<dbReference type="PANTHER" id="PTHR24092:SF180">
    <property type="entry name" value="PHOSPHOLIPID-TRANSPORTING ATPASE DNF1-RELATED"/>
    <property type="match status" value="1"/>
</dbReference>
<dbReference type="NCBIfam" id="TIGR01494">
    <property type="entry name" value="ATPase_P-type"/>
    <property type="match status" value="1"/>
</dbReference>
<keyword evidence="13" id="KW-0445">Lipid transport</keyword>
<feature type="compositionally biased region" description="Basic residues" evidence="24">
    <location>
        <begin position="21"/>
        <end position="42"/>
    </location>
</feature>
<evidence type="ECO:0000256" key="13">
    <source>
        <dbReference type="ARBA" id="ARBA00023055"/>
    </source>
</evidence>
<keyword evidence="12 23" id="KW-1133">Transmembrane helix</keyword>
<keyword evidence="14 23" id="KW-0472">Membrane</keyword>
<evidence type="ECO:0000256" key="9">
    <source>
        <dbReference type="ARBA" id="ARBA00022840"/>
    </source>
</evidence>
<feature type="binding site" evidence="21">
    <location>
        <position position="859"/>
    </location>
    <ligand>
        <name>ATP</name>
        <dbReference type="ChEBI" id="CHEBI:30616"/>
    </ligand>
</feature>
<dbReference type="InterPro" id="IPR018303">
    <property type="entry name" value="ATPase_P-typ_P_site"/>
</dbReference>
<dbReference type="SUPFAM" id="SSF81660">
    <property type="entry name" value="Metal cation-transporting ATPase, ATP-binding domain N"/>
    <property type="match status" value="1"/>
</dbReference>
<evidence type="ECO:0000256" key="3">
    <source>
        <dbReference type="ARBA" id="ARBA00008109"/>
    </source>
</evidence>
<evidence type="ECO:0000256" key="22">
    <source>
        <dbReference type="PIRSR" id="PIRSR606539-3"/>
    </source>
</evidence>
<dbReference type="GO" id="GO:0140346">
    <property type="term" value="F:phosphatidylserine flippase activity"/>
    <property type="evidence" value="ECO:0007669"/>
    <property type="project" value="UniProtKB-ARBA"/>
</dbReference>
<dbReference type="InterPro" id="IPR032631">
    <property type="entry name" value="P-type_ATPase_N"/>
</dbReference>
<feature type="binding site" evidence="22">
    <location>
        <position position="1080"/>
    </location>
    <ligand>
        <name>Mg(2+)</name>
        <dbReference type="ChEBI" id="CHEBI:18420"/>
    </ligand>
</feature>
<dbReference type="Gene3D" id="3.40.1110.10">
    <property type="entry name" value="Calcium-transporting ATPase, cytoplasmic domain N"/>
    <property type="match status" value="1"/>
</dbReference>
<evidence type="ECO:0000256" key="20">
    <source>
        <dbReference type="PIRSR" id="PIRSR606539-1"/>
    </source>
</evidence>
<dbReference type="NCBIfam" id="TIGR01652">
    <property type="entry name" value="ATPase-Plipid"/>
    <property type="match status" value="1"/>
</dbReference>
<feature type="compositionally biased region" description="Low complexity" evidence="24">
    <location>
        <begin position="302"/>
        <end position="311"/>
    </location>
</feature>
<dbReference type="Pfam" id="PF13246">
    <property type="entry name" value="Cation_ATPase"/>
    <property type="match status" value="1"/>
</dbReference>
<dbReference type="InterPro" id="IPR006539">
    <property type="entry name" value="P-type_ATPase_IV"/>
</dbReference>
<feature type="binding site" evidence="21">
    <location>
        <position position="1054"/>
    </location>
    <ligand>
        <name>ATP</name>
        <dbReference type="ChEBI" id="CHEBI:30616"/>
    </ligand>
</feature>
<feature type="compositionally biased region" description="Polar residues" evidence="24">
    <location>
        <begin position="1419"/>
        <end position="1434"/>
    </location>
</feature>
<feature type="binding site" evidence="22">
    <location>
        <position position="628"/>
    </location>
    <ligand>
        <name>Mg(2+)</name>
        <dbReference type="ChEBI" id="CHEBI:18420"/>
    </ligand>
</feature>
<feature type="binding site" evidence="21">
    <location>
        <position position="1084"/>
    </location>
    <ligand>
        <name>ATP</name>
        <dbReference type="ChEBI" id="CHEBI:30616"/>
    </ligand>
</feature>
<evidence type="ECO:0000313" key="28">
    <source>
        <dbReference type="Proteomes" id="UP000235371"/>
    </source>
</evidence>
<dbReference type="FunFam" id="3.40.1110.10:FF:000048">
    <property type="entry name" value="Phospholipid-transporting ATPase"/>
    <property type="match status" value="1"/>
</dbReference>
<dbReference type="GeneID" id="36582829"/>
<evidence type="ECO:0000256" key="5">
    <source>
        <dbReference type="ARBA" id="ARBA00022475"/>
    </source>
</evidence>
<dbReference type="InterPro" id="IPR008250">
    <property type="entry name" value="ATPase_P-typ_transduc_dom_A_sf"/>
</dbReference>
<dbReference type="SFLD" id="SFLDF00027">
    <property type="entry name" value="p-type_atpase"/>
    <property type="match status" value="1"/>
</dbReference>
<feature type="compositionally biased region" description="Polar residues" evidence="24">
    <location>
        <begin position="64"/>
        <end position="73"/>
    </location>
</feature>
<gene>
    <name evidence="27" type="ORF">K444DRAFT_528743</name>
</gene>
<dbReference type="Gene3D" id="2.70.150.10">
    <property type="entry name" value="Calcium-transporting ATPase, cytoplasmic transduction domain A"/>
    <property type="match status" value="1"/>
</dbReference>
<keyword evidence="9 21" id="KW-0067">ATP-binding</keyword>
<dbReference type="GO" id="GO:0000287">
    <property type="term" value="F:magnesium ion binding"/>
    <property type="evidence" value="ECO:0007669"/>
    <property type="project" value="UniProtKB-UniRule"/>
</dbReference>
<dbReference type="InterPro" id="IPR023214">
    <property type="entry name" value="HAD_sf"/>
</dbReference>
<feature type="transmembrane region" description="Helical" evidence="23">
    <location>
        <begin position="1286"/>
        <end position="1306"/>
    </location>
</feature>
<dbReference type="SFLD" id="SFLDS00003">
    <property type="entry name" value="Haloacid_Dehalogenase"/>
    <property type="match status" value="1"/>
</dbReference>
<dbReference type="InterPro" id="IPR044492">
    <property type="entry name" value="P_typ_ATPase_HD_dom"/>
</dbReference>
<feature type="region of interest" description="Disordered" evidence="24">
    <location>
        <begin position="291"/>
        <end position="321"/>
    </location>
</feature>
<reference evidence="27 28" key="1">
    <citation type="submission" date="2016-04" db="EMBL/GenBank/DDBJ databases">
        <title>A degradative enzymes factory behind the ericoid mycorrhizal symbiosis.</title>
        <authorList>
            <consortium name="DOE Joint Genome Institute"/>
            <person name="Martino E."/>
            <person name="Morin E."/>
            <person name="Grelet G."/>
            <person name="Kuo A."/>
            <person name="Kohler A."/>
            <person name="Daghino S."/>
            <person name="Barry K."/>
            <person name="Choi C."/>
            <person name="Cichocki N."/>
            <person name="Clum A."/>
            <person name="Copeland A."/>
            <person name="Hainaut M."/>
            <person name="Haridas S."/>
            <person name="Labutti K."/>
            <person name="Lindquist E."/>
            <person name="Lipzen A."/>
            <person name="Khouja H.-R."/>
            <person name="Murat C."/>
            <person name="Ohm R."/>
            <person name="Olson A."/>
            <person name="Spatafora J."/>
            <person name="Veneault-Fourrey C."/>
            <person name="Henrissat B."/>
            <person name="Grigoriev I."/>
            <person name="Martin F."/>
            <person name="Perotto S."/>
        </authorList>
    </citation>
    <scope>NUCLEOTIDE SEQUENCE [LARGE SCALE GENOMIC DNA]</scope>
    <source>
        <strain evidence="27 28">E</strain>
    </source>
</reference>
<dbReference type="InterPro" id="IPR023298">
    <property type="entry name" value="ATPase_P-typ_TM_dom_sf"/>
</dbReference>
<keyword evidence="7 22" id="KW-0479">Metal-binding</keyword>
<comment type="similarity">
    <text evidence="3 23">Belongs to the cation transport ATPase (P-type) (TC 3.A.3) family. Type IV subfamily.</text>
</comment>
<dbReference type="SUPFAM" id="SSF56784">
    <property type="entry name" value="HAD-like"/>
    <property type="match status" value="1"/>
</dbReference>
<dbReference type="EMBL" id="KZ613791">
    <property type="protein sequence ID" value="PMD60069.1"/>
    <property type="molecule type" value="Genomic_DNA"/>
</dbReference>
<feature type="binding site" evidence="21">
    <location>
        <position position="627"/>
    </location>
    <ligand>
        <name>ATP</name>
        <dbReference type="ChEBI" id="CHEBI:30616"/>
    </ligand>
</feature>
<feature type="binding site" evidence="21">
    <location>
        <position position="942"/>
    </location>
    <ligand>
        <name>ATP</name>
        <dbReference type="ChEBI" id="CHEBI:30616"/>
    </ligand>
</feature>
<feature type="binding site" evidence="21">
    <location>
        <position position="626"/>
    </location>
    <ligand>
        <name>ATP</name>
        <dbReference type="ChEBI" id="CHEBI:30616"/>
    </ligand>
</feature>
<keyword evidence="28" id="KW-1185">Reference proteome</keyword>
<comment type="subcellular location">
    <subcellularLocation>
        <location evidence="2">Cell membrane</location>
        <topology evidence="2">Multi-pass membrane protein</topology>
    </subcellularLocation>
    <subcellularLocation>
        <location evidence="23">Membrane</location>
        <topology evidence="23">Multi-pass membrane protein</topology>
    </subcellularLocation>
</comment>
<evidence type="ECO:0000256" key="8">
    <source>
        <dbReference type="ARBA" id="ARBA00022741"/>
    </source>
</evidence>
<dbReference type="Pfam" id="PF16212">
    <property type="entry name" value="PhoLip_ATPase_C"/>
    <property type="match status" value="1"/>
</dbReference>
<evidence type="ECO:0000256" key="18">
    <source>
        <dbReference type="ARBA" id="ARBA00051303"/>
    </source>
</evidence>
<feature type="transmembrane region" description="Helical" evidence="23">
    <location>
        <begin position="1220"/>
        <end position="1241"/>
    </location>
</feature>
<dbReference type="PANTHER" id="PTHR24092">
    <property type="entry name" value="PROBABLE PHOSPHOLIPID-TRANSPORTING ATPASE"/>
    <property type="match status" value="1"/>
</dbReference>
<dbReference type="PROSITE" id="PS00154">
    <property type="entry name" value="ATPASE_E1_E2"/>
    <property type="match status" value="1"/>
</dbReference>
<dbReference type="GO" id="GO:0090556">
    <property type="term" value="F:phosphatidylserine floppase activity"/>
    <property type="evidence" value="ECO:0007669"/>
    <property type="project" value="RHEA"/>
</dbReference>
<keyword evidence="10 22" id="KW-0460">Magnesium</keyword>
<keyword evidence="11 23" id="KW-1278">Translocase</keyword>
<comment type="catalytic activity">
    <reaction evidence="16">
        <text>a 1,2-diacyl-sn-glycero-3-phosphoethanolamine(out) + ATP + H2O = a 1,2-diacyl-sn-glycero-3-phosphoethanolamine(in) + ADP + phosphate + H(+)</text>
        <dbReference type="Rhea" id="RHEA:66132"/>
        <dbReference type="ChEBI" id="CHEBI:15377"/>
        <dbReference type="ChEBI" id="CHEBI:15378"/>
        <dbReference type="ChEBI" id="CHEBI:30616"/>
        <dbReference type="ChEBI" id="CHEBI:43474"/>
        <dbReference type="ChEBI" id="CHEBI:64612"/>
        <dbReference type="ChEBI" id="CHEBI:456216"/>
    </reaction>
    <physiologicalReaction direction="left-to-right" evidence="16">
        <dbReference type="Rhea" id="RHEA:66133"/>
    </physiologicalReaction>
</comment>
<dbReference type="InterPro" id="IPR001757">
    <property type="entry name" value="P_typ_ATPase"/>
</dbReference>
<keyword evidence="4" id="KW-0813">Transport</keyword>
<evidence type="ECO:0000259" key="26">
    <source>
        <dbReference type="Pfam" id="PF16212"/>
    </source>
</evidence>
<proteinExistence type="inferred from homology"/>
<dbReference type="SFLD" id="SFLDG00002">
    <property type="entry name" value="C1.7:_P-type_atpase_like"/>
    <property type="match status" value="1"/>
</dbReference>
<feature type="binding site" evidence="22">
    <location>
        <position position="626"/>
    </location>
    <ligand>
        <name>Mg(2+)</name>
        <dbReference type="ChEBI" id="CHEBI:18420"/>
    </ligand>
</feature>
<evidence type="ECO:0000313" key="27">
    <source>
        <dbReference type="EMBL" id="PMD60069.1"/>
    </source>
</evidence>
<feature type="binding site" evidence="22">
    <location>
        <position position="1084"/>
    </location>
    <ligand>
        <name>Mg(2+)</name>
        <dbReference type="ChEBI" id="CHEBI:18420"/>
    </ligand>
</feature>
<feature type="binding site" evidence="21">
    <location>
        <position position="760"/>
    </location>
    <ligand>
        <name>ATP</name>
        <dbReference type="ChEBI" id="CHEBI:30616"/>
    </ligand>
</feature>
<dbReference type="InterPro" id="IPR032630">
    <property type="entry name" value="P_typ_ATPase_c"/>
</dbReference>
<dbReference type="Pfam" id="PF16209">
    <property type="entry name" value="PhoLip_ATPase_N"/>
    <property type="match status" value="1"/>
</dbReference>
<dbReference type="FunFam" id="3.40.50.1000:FF:000001">
    <property type="entry name" value="Phospholipid-transporting ATPase IC"/>
    <property type="match status" value="1"/>
</dbReference>
<keyword evidence="5" id="KW-1003">Cell membrane</keyword>
<dbReference type="GO" id="GO:0006897">
    <property type="term" value="P:endocytosis"/>
    <property type="evidence" value="ECO:0007669"/>
    <property type="project" value="UniProtKB-ARBA"/>
</dbReference>
<feature type="transmembrane region" description="Helical" evidence="23">
    <location>
        <begin position="1326"/>
        <end position="1346"/>
    </location>
</feature>
<feature type="transmembrane region" description="Helical" evidence="23">
    <location>
        <begin position="165"/>
        <end position="183"/>
    </location>
</feature>